<feature type="compositionally biased region" description="Polar residues" evidence="3">
    <location>
        <begin position="1"/>
        <end position="10"/>
    </location>
</feature>
<reference evidence="6 7" key="1">
    <citation type="submission" date="2019-01" db="EMBL/GenBank/DDBJ databases">
        <authorList>
            <person name="Ferrante I. M."/>
        </authorList>
    </citation>
    <scope>NUCLEOTIDE SEQUENCE [LARGE SCALE GENOMIC DNA]</scope>
    <source>
        <strain evidence="6 7">B856</strain>
    </source>
</reference>
<dbReference type="Proteomes" id="UP000291116">
    <property type="component" value="Unassembled WGS sequence"/>
</dbReference>
<feature type="region of interest" description="Disordered" evidence="3">
    <location>
        <begin position="1"/>
        <end position="147"/>
    </location>
</feature>
<name>A0A448Z5G9_9STRA</name>
<evidence type="ECO:0000256" key="4">
    <source>
        <dbReference type="SAM" id="Phobius"/>
    </source>
</evidence>
<dbReference type="SUPFAM" id="SSF52058">
    <property type="entry name" value="L domain-like"/>
    <property type="match status" value="1"/>
</dbReference>
<feature type="transmembrane region" description="Helical" evidence="4">
    <location>
        <begin position="173"/>
        <end position="197"/>
    </location>
</feature>
<dbReference type="Gene3D" id="3.80.10.10">
    <property type="entry name" value="Ribonuclease Inhibitor"/>
    <property type="match status" value="1"/>
</dbReference>
<dbReference type="OrthoDB" id="204884at2759"/>
<evidence type="ECO:0000256" key="3">
    <source>
        <dbReference type="SAM" id="MobiDB-lite"/>
    </source>
</evidence>
<dbReference type="InterPro" id="IPR032675">
    <property type="entry name" value="LRR_dom_sf"/>
</dbReference>
<dbReference type="PANTHER" id="PTHR45752">
    <property type="entry name" value="LEUCINE-RICH REPEAT-CONTAINING"/>
    <property type="match status" value="1"/>
</dbReference>
<organism evidence="6 7">
    <name type="scientific">Pseudo-nitzschia multistriata</name>
    <dbReference type="NCBI Taxonomy" id="183589"/>
    <lineage>
        <taxon>Eukaryota</taxon>
        <taxon>Sar</taxon>
        <taxon>Stramenopiles</taxon>
        <taxon>Ochrophyta</taxon>
        <taxon>Bacillariophyta</taxon>
        <taxon>Bacillariophyceae</taxon>
        <taxon>Bacillariophycidae</taxon>
        <taxon>Bacillariales</taxon>
        <taxon>Bacillariaceae</taxon>
        <taxon>Pseudo-nitzschia</taxon>
    </lineage>
</organism>
<sequence length="856" mass="95397">MKNSSRTIENNPEAKYVEYYLSLEEPDVDPEQPMTGDAFSDPEQPMTGDTFSLQEADDNPKGNEETESKSVGSNGAVSLARHGGGDEEQDIPTDIIVDDPLSQKGEEETHPKDTNETKESEANDVETDDEYKTHEETKSESAFSGNDLTECNDTYPKDCYSFMSLHGPDRNPIFFSYGMVVFAFQMSLLVLMVISALDTKWSNKLDSDNPHNSAIGMIIPANASPYVKATQIISILCYVSFAKFSVMDVVNAVQTFPVGKGATKFMVFSCIARGLQGFIAMLATLLLILISDSVIDIVLNFTAVNFISELDNVAFDLARKGKYGRTLEDEAKRIETLVLPPCMSRCDKMKRFLFAVGVSGVILLSMAGAVIHAQDSKKTWMTQIFRVEFGDEKLQDYSGCYELDEKATISNNGYNRNIYQKVQKDSLDIFHQFGYCIEERRWILFIVEKDVAGDVTYDPCAFERIAYSTRMQAFDISTTFSEGWFSAVGTPLDLYFLQDEDHMKGMLCEAWNNGICNDELNHEKNGYRFDGGDCCSATCSNSNCGIGAVTQPFGLLGNTPGHGFPNCQDPDMVPITIRLNNFTLSRWAGKDADPVAPTLKFQCENKSVLIVDLSPEMINKNEIVHVSDGATCNIELEDIFYVNVNLTIFQGHGNNMDTKIARMTGYDKSSFTFFTIPNCTVQKLSDYYTISDIHNNKDHSLDTAKWMNDDKSGNSFCHDEFFAERFALKMLKLFEKNSTQSLQHCLWNGIECSKEGALEVMDLSKIKGIRRLPDQIGSLKNLKILIIPNSDITKLPSQIGDLTSLESLDLSGTTITELPTEIGYLTSLESLDLSYSDITKLPSQIGDLTSLESLDL</sequence>
<dbReference type="InterPro" id="IPR003591">
    <property type="entry name" value="Leu-rich_rpt_typical-subtyp"/>
</dbReference>
<dbReference type="Pfam" id="PF23598">
    <property type="entry name" value="LRR_14"/>
    <property type="match status" value="1"/>
</dbReference>
<keyword evidence="7" id="KW-1185">Reference proteome</keyword>
<gene>
    <name evidence="6" type="ORF">PSNMU_V1.4_AUG-EV-PASAV3_0040850</name>
</gene>
<feature type="compositionally biased region" description="Basic and acidic residues" evidence="3">
    <location>
        <begin position="58"/>
        <end position="68"/>
    </location>
</feature>
<dbReference type="EMBL" id="CAACVS010000119">
    <property type="protein sequence ID" value="VEU37288.1"/>
    <property type="molecule type" value="Genomic_DNA"/>
</dbReference>
<evidence type="ECO:0000313" key="7">
    <source>
        <dbReference type="Proteomes" id="UP000291116"/>
    </source>
</evidence>
<keyword evidence="2" id="KW-0677">Repeat</keyword>
<proteinExistence type="predicted"/>
<keyword evidence="4" id="KW-1133">Transmembrane helix</keyword>
<keyword evidence="4" id="KW-0812">Transmembrane</keyword>
<dbReference type="AlphaFoldDB" id="A0A448Z5G9"/>
<dbReference type="InterPro" id="IPR055414">
    <property type="entry name" value="LRR_R13L4/SHOC2-like"/>
</dbReference>
<dbReference type="InterPro" id="IPR050715">
    <property type="entry name" value="LRR-SigEffector_domain"/>
</dbReference>
<feature type="transmembrane region" description="Helical" evidence="4">
    <location>
        <begin position="352"/>
        <end position="373"/>
    </location>
</feature>
<evidence type="ECO:0000256" key="1">
    <source>
        <dbReference type="ARBA" id="ARBA00022614"/>
    </source>
</evidence>
<feature type="transmembrane region" description="Helical" evidence="4">
    <location>
        <begin position="265"/>
        <end position="291"/>
    </location>
</feature>
<dbReference type="SMART" id="SM00369">
    <property type="entry name" value="LRR_TYP"/>
    <property type="match status" value="2"/>
</dbReference>
<protein>
    <recommendedName>
        <fullName evidence="5">Disease resistance R13L4/SHOC-2-like LRR domain-containing protein</fullName>
    </recommendedName>
</protein>
<dbReference type="PANTHER" id="PTHR45752:SF195">
    <property type="entry name" value="LEUCINE-RICH REPEAT (LRR) FAMILY PROTEIN-RELATED"/>
    <property type="match status" value="1"/>
</dbReference>
<feature type="compositionally biased region" description="Basic and acidic residues" evidence="3">
    <location>
        <begin position="130"/>
        <end position="139"/>
    </location>
</feature>
<keyword evidence="4" id="KW-0472">Membrane</keyword>
<evidence type="ECO:0000313" key="6">
    <source>
        <dbReference type="EMBL" id="VEU37288.1"/>
    </source>
</evidence>
<accession>A0A448Z5G9</accession>
<evidence type="ECO:0000259" key="5">
    <source>
        <dbReference type="Pfam" id="PF23598"/>
    </source>
</evidence>
<evidence type="ECO:0000256" key="2">
    <source>
        <dbReference type="ARBA" id="ARBA00022737"/>
    </source>
</evidence>
<keyword evidence="1" id="KW-0433">Leucine-rich repeat</keyword>
<feature type="domain" description="Disease resistance R13L4/SHOC-2-like LRR" evidence="5">
    <location>
        <begin position="757"/>
        <end position="855"/>
    </location>
</feature>
<feature type="compositionally biased region" description="Basic and acidic residues" evidence="3">
    <location>
        <begin position="104"/>
        <end position="121"/>
    </location>
</feature>
<feature type="non-terminal residue" evidence="6">
    <location>
        <position position="856"/>
    </location>
</feature>